<sequence>MPNVVYFIKHKTCSTTPSCPECRLFKCFERGICQIEAGQEALGCFQQMQREGGSPNTIIYACIMKACGIMQDADMGKRTHNDIVSQGLLEKNDIIGTTLACMQNVVHLRKHKKCLRSLLFGAASLGMH</sequence>
<gene>
    <name evidence="1" type="ORF">GOP47_0005653</name>
</gene>
<dbReference type="OrthoDB" id="185373at2759"/>
<dbReference type="Proteomes" id="UP000886520">
    <property type="component" value="Chromosome 5"/>
</dbReference>
<protein>
    <recommendedName>
        <fullName evidence="3">Pentatricopeptide repeat-containing protein</fullName>
    </recommendedName>
</protein>
<name>A0A9D4V5J1_ADICA</name>
<comment type="caution">
    <text evidence="1">The sequence shown here is derived from an EMBL/GenBank/DDBJ whole genome shotgun (WGS) entry which is preliminary data.</text>
</comment>
<evidence type="ECO:0000313" key="1">
    <source>
        <dbReference type="EMBL" id="KAI5080174.1"/>
    </source>
</evidence>
<keyword evidence="2" id="KW-1185">Reference proteome</keyword>
<reference evidence="1 2" key="1">
    <citation type="submission" date="2021-01" db="EMBL/GenBank/DDBJ databases">
        <title>Adiantum capillus-veneris genome.</title>
        <authorList>
            <person name="Fang Y."/>
            <person name="Liao Q."/>
        </authorList>
    </citation>
    <scope>NUCLEOTIDE SEQUENCE [LARGE SCALE GENOMIC DNA]</scope>
    <source>
        <strain evidence="1">H3</strain>
        <tissue evidence="1">Leaf</tissue>
    </source>
</reference>
<dbReference type="EMBL" id="JABFUD020000005">
    <property type="protein sequence ID" value="KAI5080174.1"/>
    <property type="molecule type" value="Genomic_DNA"/>
</dbReference>
<evidence type="ECO:0000313" key="2">
    <source>
        <dbReference type="Proteomes" id="UP000886520"/>
    </source>
</evidence>
<accession>A0A9D4V5J1</accession>
<dbReference type="InterPro" id="IPR011990">
    <property type="entry name" value="TPR-like_helical_dom_sf"/>
</dbReference>
<proteinExistence type="predicted"/>
<organism evidence="1 2">
    <name type="scientific">Adiantum capillus-veneris</name>
    <name type="common">Maidenhair fern</name>
    <dbReference type="NCBI Taxonomy" id="13818"/>
    <lineage>
        <taxon>Eukaryota</taxon>
        <taxon>Viridiplantae</taxon>
        <taxon>Streptophyta</taxon>
        <taxon>Embryophyta</taxon>
        <taxon>Tracheophyta</taxon>
        <taxon>Polypodiopsida</taxon>
        <taxon>Polypodiidae</taxon>
        <taxon>Polypodiales</taxon>
        <taxon>Pteridineae</taxon>
        <taxon>Pteridaceae</taxon>
        <taxon>Vittarioideae</taxon>
        <taxon>Adiantum</taxon>
    </lineage>
</organism>
<dbReference type="AlphaFoldDB" id="A0A9D4V5J1"/>
<dbReference type="Gene3D" id="1.25.40.10">
    <property type="entry name" value="Tetratricopeptide repeat domain"/>
    <property type="match status" value="1"/>
</dbReference>
<evidence type="ECO:0008006" key="3">
    <source>
        <dbReference type="Google" id="ProtNLM"/>
    </source>
</evidence>